<evidence type="ECO:0000313" key="3">
    <source>
        <dbReference type="Proteomes" id="UP001162164"/>
    </source>
</evidence>
<reference evidence="2" key="1">
    <citation type="journal article" date="2023" name="Insect Mol. Biol.">
        <title>Genome sequencing provides insights into the evolution of gene families encoding plant cell wall-degrading enzymes in longhorned beetles.</title>
        <authorList>
            <person name="Shin N.R."/>
            <person name="Okamura Y."/>
            <person name="Kirsch R."/>
            <person name="Pauchet Y."/>
        </authorList>
    </citation>
    <scope>NUCLEOTIDE SEQUENCE</scope>
    <source>
        <strain evidence="2">MMC_N1</strain>
    </source>
</reference>
<keyword evidence="1" id="KW-0732">Signal</keyword>
<dbReference type="EMBL" id="JAPWTJ010000111">
    <property type="protein sequence ID" value="KAJ8982710.1"/>
    <property type="molecule type" value="Genomic_DNA"/>
</dbReference>
<dbReference type="SUPFAM" id="SSF63707">
    <property type="entry name" value="Ganglioside M2 (gm2) activator"/>
    <property type="match status" value="1"/>
</dbReference>
<protein>
    <recommendedName>
        <fullName evidence="4">Ganglioside GM2 activator</fullName>
    </recommendedName>
</protein>
<dbReference type="InterPro" id="IPR036846">
    <property type="entry name" value="GM2-AP_sf"/>
</dbReference>
<dbReference type="Proteomes" id="UP001162164">
    <property type="component" value="Unassembled WGS sequence"/>
</dbReference>
<keyword evidence="3" id="KW-1185">Reference proteome</keyword>
<dbReference type="PANTHER" id="PTHR17357:SF0">
    <property type="entry name" value="GANGLIOSIDE GM2 ACTIVATOR"/>
    <property type="match status" value="1"/>
</dbReference>
<evidence type="ECO:0000256" key="1">
    <source>
        <dbReference type="ARBA" id="ARBA00022729"/>
    </source>
</evidence>
<gene>
    <name evidence="2" type="ORF">NQ317_004520</name>
</gene>
<name>A0ABQ9JXN3_9CUCU</name>
<dbReference type="PANTHER" id="PTHR17357">
    <property type="entry name" value="GM2 GANGLIOSIDE ACTIVATOR PROTEIN"/>
    <property type="match status" value="1"/>
</dbReference>
<accession>A0ABQ9JXN3</accession>
<dbReference type="InterPro" id="IPR028996">
    <property type="entry name" value="GM2-AP"/>
</dbReference>
<proteinExistence type="predicted"/>
<organism evidence="2 3">
    <name type="scientific">Molorchus minor</name>
    <dbReference type="NCBI Taxonomy" id="1323400"/>
    <lineage>
        <taxon>Eukaryota</taxon>
        <taxon>Metazoa</taxon>
        <taxon>Ecdysozoa</taxon>
        <taxon>Arthropoda</taxon>
        <taxon>Hexapoda</taxon>
        <taxon>Insecta</taxon>
        <taxon>Pterygota</taxon>
        <taxon>Neoptera</taxon>
        <taxon>Endopterygota</taxon>
        <taxon>Coleoptera</taxon>
        <taxon>Polyphaga</taxon>
        <taxon>Cucujiformia</taxon>
        <taxon>Chrysomeloidea</taxon>
        <taxon>Cerambycidae</taxon>
        <taxon>Lamiinae</taxon>
        <taxon>Monochamini</taxon>
        <taxon>Molorchus</taxon>
    </lineage>
</organism>
<evidence type="ECO:0000313" key="2">
    <source>
        <dbReference type="EMBL" id="KAJ8982710.1"/>
    </source>
</evidence>
<sequence>MLKKYELGIWIKVPCVNQMGSCIYKDLCIHSIPANSSCPRQFINNNIPCRCPIPKGNYTIPTVQLQMDYWSLSSIYTGKYWARVISANKGDNLACYEVYFNIYDNMSNLGSVPYFDDNALDPIVELVD</sequence>
<dbReference type="Gene3D" id="2.70.220.10">
    <property type="entry name" value="Ganglioside GM2 activator"/>
    <property type="match status" value="1"/>
</dbReference>
<comment type="caution">
    <text evidence="2">The sequence shown here is derived from an EMBL/GenBank/DDBJ whole genome shotgun (WGS) entry which is preliminary data.</text>
</comment>
<evidence type="ECO:0008006" key="4">
    <source>
        <dbReference type="Google" id="ProtNLM"/>
    </source>
</evidence>